<dbReference type="OrthoDB" id="2116398at2759"/>
<feature type="transmembrane region" description="Helical" evidence="6">
    <location>
        <begin position="33"/>
        <end position="52"/>
    </location>
</feature>
<proteinExistence type="predicted"/>
<gene>
    <name evidence="7" type="ORF">SPPG_01384</name>
</gene>
<dbReference type="STRING" id="645134.A0A0L0HST0"/>
<keyword evidence="2 6" id="KW-0812">Transmembrane</keyword>
<protein>
    <recommendedName>
        <fullName evidence="9">G-protein coupled receptors family 2 profile 2 domain-containing protein</fullName>
    </recommendedName>
</protein>
<dbReference type="EMBL" id="KQ257451">
    <property type="protein sequence ID" value="KND03934.1"/>
    <property type="molecule type" value="Genomic_DNA"/>
</dbReference>
<keyword evidence="4 6" id="KW-0472">Membrane</keyword>
<evidence type="ECO:0008006" key="9">
    <source>
        <dbReference type="Google" id="ProtNLM"/>
    </source>
</evidence>
<feature type="transmembrane region" description="Helical" evidence="6">
    <location>
        <begin position="64"/>
        <end position="87"/>
    </location>
</feature>
<keyword evidence="3 6" id="KW-1133">Transmembrane helix</keyword>
<dbReference type="GeneID" id="27685050"/>
<feature type="transmembrane region" description="Helical" evidence="6">
    <location>
        <begin position="247"/>
        <end position="269"/>
    </location>
</feature>
<dbReference type="AlphaFoldDB" id="A0A0L0HST0"/>
<dbReference type="GO" id="GO:0005886">
    <property type="term" value="C:plasma membrane"/>
    <property type="evidence" value="ECO:0007669"/>
    <property type="project" value="TreeGrafter"/>
</dbReference>
<feature type="transmembrane region" description="Helical" evidence="6">
    <location>
        <begin position="99"/>
        <end position="125"/>
    </location>
</feature>
<feature type="transmembrane region" description="Helical" evidence="6">
    <location>
        <begin position="137"/>
        <end position="155"/>
    </location>
</feature>
<evidence type="ECO:0000256" key="6">
    <source>
        <dbReference type="SAM" id="Phobius"/>
    </source>
</evidence>
<evidence type="ECO:0000256" key="4">
    <source>
        <dbReference type="ARBA" id="ARBA00023136"/>
    </source>
</evidence>
<dbReference type="Proteomes" id="UP000053201">
    <property type="component" value="Unassembled WGS sequence"/>
</dbReference>
<reference evidence="7 8" key="1">
    <citation type="submission" date="2009-08" db="EMBL/GenBank/DDBJ databases">
        <title>The Genome Sequence of Spizellomyces punctatus strain DAOM BR117.</title>
        <authorList>
            <consortium name="The Broad Institute Genome Sequencing Platform"/>
            <person name="Russ C."/>
            <person name="Cuomo C."/>
            <person name="Shea T."/>
            <person name="Young S.K."/>
            <person name="Zeng Q."/>
            <person name="Koehrsen M."/>
            <person name="Haas B."/>
            <person name="Borodovsky M."/>
            <person name="Guigo R."/>
            <person name="Alvarado L."/>
            <person name="Berlin A."/>
            <person name="Bochicchio J."/>
            <person name="Borenstein D."/>
            <person name="Chapman S."/>
            <person name="Chen Z."/>
            <person name="Engels R."/>
            <person name="Freedman E."/>
            <person name="Gellesch M."/>
            <person name="Goldberg J."/>
            <person name="Griggs A."/>
            <person name="Gujja S."/>
            <person name="Heiman D."/>
            <person name="Hepburn T."/>
            <person name="Howarth C."/>
            <person name="Jen D."/>
            <person name="Larson L."/>
            <person name="Lewis B."/>
            <person name="Mehta T."/>
            <person name="Park D."/>
            <person name="Pearson M."/>
            <person name="Roberts A."/>
            <person name="Saif S."/>
            <person name="Shenoy N."/>
            <person name="Sisk P."/>
            <person name="Stolte C."/>
            <person name="Sykes S."/>
            <person name="Thomson T."/>
            <person name="Walk T."/>
            <person name="White J."/>
            <person name="Yandava C."/>
            <person name="Burger G."/>
            <person name="Gray M.W."/>
            <person name="Holland P.W.H."/>
            <person name="King N."/>
            <person name="Lang F.B.F."/>
            <person name="Roger A.J."/>
            <person name="Ruiz-Trillo I."/>
            <person name="Lander E."/>
            <person name="Nusbaum C."/>
        </authorList>
    </citation>
    <scope>NUCLEOTIDE SEQUENCE [LARGE SCALE GENOMIC DNA]</scope>
    <source>
        <strain evidence="7 8">DAOM BR117</strain>
    </source>
</reference>
<dbReference type="PANTHER" id="PTHR23112:SF0">
    <property type="entry name" value="TRANSMEMBRANE PROTEIN 116"/>
    <property type="match status" value="1"/>
</dbReference>
<name>A0A0L0HST0_SPIPD</name>
<evidence type="ECO:0000256" key="1">
    <source>
        <dbReference type="ARBA" id="ARBA00004141"/>
    </source>
</evidence>
<evidence type="ECO:0000313" key="8">
    <source>
        <dbReference type="Proteomes" id="UP000053201"/>
    </source>
</evidence>
<dbReference type="eggNOG" id="ENOG502S939">
    <property type="taxonomic scope" value="Eukaryota"/>
</dbReference>
<evidence type="ECO:0000313" key="7">
    <source>
        <dbReference type="EMBL" id="KND03934.1"/>
    </source>
</evidence>
<dbReference type="RefSeq" id="XP_016611973.1">
    <property type="nucleotide sequence ID" value="XM_016749704.1"/>
</dbReference>
<dbReference type="OMA" id="TRIVWID"/>
<sequence>MSEPSTEPQPEDETGDMSDFSDTDALLADASKYGTALSISLCTLAIVTFVLIRRYQPKLANRVSLRLAMAGTICDILYAISVLLSALPTGPSALCTSSMYLQIVFLLLSLFITAAIGLNVFLIFILHIRSVKYLERLYYGAGAVLAIIIPLPALLTGRLGWDGTECWYANDQSEEDVRITFYWQCATYYSWVILAVGFCALCTILFWITTRKPPNDAIPQSEIDQRESGTFRETERLLRMAVNRIKWYCAVPLIAQIFSLAADIQYYIYDSTPLGLWWMANFMSGFHGALNTIVFFGFDPSVRHAGDKLRAYLVYHYYLRLHTVDTFRSTSVHSVQSRSPLTEVPSVALSSEASTPRLDKGSMWSSQRLNRPAASAASSPVDELPLKDSTELKLRSQPSNKLAFHFVRIFLLKDADKAKFIKQKRNQMQKREGAVISRANTVQKLDHYGSEAPSDSGTGVVKAMMDSINAAHERQPEAIELL</sequence>
<feature type="transmembrane region" description="Helical" evidence="6">
    <location>
        <begin position="275"/>
        <end position="298"/>
    </location>
</feature>
<dbReference type="PANTHER" id="PTHR23112">
    <property type="entry name" value="G PROTEIN-COUPLED RECEPTOR 157-RELATED"/>
    <property type="match status" value="1"/>
</dbReference>
<comment type="subcellular location">
    <subcellularLocation>
        <location evidence="1">Membrane</location>
        <topology evidence="1">Multi-pass membrane protein</topology>
    </subcellularLocation>
</comment>
<evidence type="ECO:0000256" key="3">
    <source>
        <dbReference type="ARBA" id="ARBA00022989"/>
    </source>
</evidence>
<dbReference type="Gene3D" id="1.20.1070.10">
    <property type="entry name" value="Rhodopsin 7-helix transmembrane proteins"/>
    <property type="match status" value="1"/>
</dbReference>
<dbReference type="GO" id="GO:0004930">
    <property type="term" value="F:G protein-coupled receptor activity"/>
    <property type="evidence" value="ECO:0007669"/>
    <property type="project" value="TreeGrafter"/>
</dbReference>
<dbReference type="VEuPathDB" id="FungiDB:SPPG_01384"/>
<evidence type="ECO:0000256" key="5">
    <source>
        <dbReference type="SAM" id="MobiDB-lite"/>
    </source>
</evidence>
<organism evidence="7 8">
    <name type="scientific">Spizellomyces punctatus (strain DAOM BR117)</name>
    <dbReference type="NCBI Taxonomy" id="645134"/>
    <lineage>
        <taxon>Eukaryota</taxon>
        <taxon>Fungi</taxon>
        <taxon>Fungi incertae sedis</taxon>
        <taxon>Chytridiomycota</taxon>
        <taxon>Chytridiomycota incertae sedis</taxon>
        <taxon>Chytridiomycetes</taxon>
        <taxon>Spizellomycetales</taxon>
        <taxon>Spizellomycetaceae</taxon>
        <taxon>Spizellomyces</taxon>
    </lineage>
</organism>
<accession>A0A0L0HST0</accession>
<dbReference type="InParanoid" id="A0A0L0HST0"/>
<feature type="region of interest" description="Disordered" evidence="5">
    <location>
        <begin position="346"/>
        <end position="382"/>
    </location>
</feature>
<keyword evidence="8" id="KW-1185">Reference proteome</keyword>
<evidence type="ECO:0000256" key="2">
    <source>
        <dbReference type="ARBA" id="ARBA00022692"/>
    </source>
</evidence>
<dbReference type="GO" id="GO:0007189">
    <property type="term" value="P:adenylate cyclase-activating G protein-coupled receptor signaling pathway"/>
    <property type="evidence" value="ECO:0007669"/>
    <property type="project" value="TreeGrafter"/>
</dbReference>
<feature type="transmembrane region" description="Helical" evidence="6">
    <location>
        <begin position="188"/>
        <end position="208"/>
    </location>
</feature>
<dbReference type="SUPFAM" id="SSF81321">
    <property type="entry name" value="Family A G protein-coupled receptor-like"/>
    <property type="match status" value="1"/>
</dbReference>